<name>A0ABW0FQY3_9CAUL</name>
<dbReference type="Proteomes" id="UP001596152">
    <property type="component" value="Unassembled WGS sequence"/>
</dbReference>
<sequence length="67" mass="7378">MRPDELTLDQILADPIVRLLMARDGVADRDIRALAAEVGARLAQRRRAVARTGFGVSEHLLLDRQAG</sequence>
<proteinExistence type="predicted"/>
<comment type="caution">
    <text evidence="1">The sequence shown here is derived from an EMBL/GenBank/DDBJ whole genome shotgun (WGS) entry which is preliminary data.</text>
</comment>
<keyword evidence="2" id="KW-1185">Reference proteome</keyword>
<dbReference type="RefSeq" id="WP_374039510.1">
    <property type="nucleotide sequence ID" value="NZ_CP169083.1"/>
</dbReference>
<protein>
    <submittedName>
        <fullName evidence="1">Uncharacterized protein</fullName>
    </submittedName>
</protein>
<gene>
    <name evidence="1" type="ORF">ACFPIE_05580</name>
</gene>
<organism evidence="1 2">
    <name type="scientific">Brevundimonas staleyi</name>
    <dbReference type="NCBI Taxonomy" id="74326"/>
    <lineage>
        <taxon>Bacteria</taxon>
        <taxon>Pseudomonadati</taxon>
        <taxon>Pseudomonadota</taxon>
        <taxon>Alphaproteobacteria</taxon>
        <taxon>Caulobacterales</taxon>
        <taxon>Caulobacteraceae</taxon>
        <taxon>Brevundimonas</taxon>
    </lineage>
</organism>
<reference evidence="2" key="1">
    <citation type="journal article" date="2019" name="Int. J. Syst. Evol. Microbiol.">
        <title>The Global Catalogue of Microorganisms (GCM) 10K type strain sequencing project: providing services to taxonomists for standard genome sequencing and annotation.</title>
        <authorList>
            <consortium name="The Broad Institute Genomics Platform"/>
            <consortium name="The Broad Institute Genome Sequencing Center for Infectious Disease"/>
            <person name="Wu L."/>
            <person name="Ma J."/>
        </authorList>
    </citation>
    <scope>NUCLEOTIDE SEQUENCE [LARGE SCALE GENOMIC DNA]</scope>
    <source>
        <strain evidence="2">JCM 12125</strain>
    </source>
</reference>
<evidence type="ECO:0000313" key="1">
    <source>
        <dbReference type="EMBL" id="MFC5343378.1"/>
    </source>
</evidence>
<dbReference type="EMBL" id="JBHSLF010000013">
    <property type="protein sequence ID" value="MFC5343378.1"/>
    <property type="molecule type" value="Genomic_DNA"/>
</dbReference>
<accession>A0ABW0FQY3</accession>
<evidence type="ECO:0000313" key="2">
    <source>
        <dbReference type="Proteomes" id="UP001596152"/>
    </source>
</evidence>